<gene>
    <name evidence="1" type="ordered locus">AXX17_At1g63310</name>
</gene>
<dbReference type="AlphaFoldDB" id="A0A178W7W8"/>
<comment type="caution">
    <text evidence="1">The sequence shown here is derived from an EMBL/GenBank/DDBJ whole genome shotgun (WGS) entry which is preliminary data.</text>
</comment>
<sequence length="54" mass="6521">MFIESRLLYFFCYYCIHFILKDKIKMTLALSLFSLSKFSEREIDIKPKFSTTVN</sequence>
<organism evidence="1 2">
    <name type="scientific">Arabidopsis thaliana</name>
    <name type="common">Mouse-ear cress</name>
    <dbReference type="NCBI Taxonomy" id="3702"/>
    <lineage>
        <taxon>Eukaryota</taxon>
        <taxon>Viridiplantae</taxon>
        <taxon>Streptophyta</taxon>
        <taxon>Embryophyta</taxon>
        <taxon>Tracheophyta</taxon>
        <taxon>Spermatophyta</taxon>
        <taxon>Magnoliopsida</taxon>
        <taxon>eudicotyledons</taxon>
        <taxon>Gunneridae</taxon>
        <taxon>Pentapetalae</taxon>
        <taxon>rosids</taxon>
        <taxon>malvids</taxon>
        <taxon>Brassicales</taxon>
        <taxon>Brassicaceae</taxon>
        <taxon>Camelineae</taxon>
        <taxon>Arabidopsis</taxon>
    </lineage>
</organism>
<evidence type="ECO:0000313" key="1">
    <source>
        <dbReference type="EMBL" id="OAP13152.1"/>
    </source>
</evidence>
<evidence type="ECO:0000313" key="2">
    <source>
        <dbReference type="Proteomes" id="UP000078284"/>
    </source>
</evidence>
<proteinExistence type="predicted"/>
<name>A0A178W7W8_ARATH</name>
<accession>A0A178W7W8</accession>
<dbReference type="Proteomes" id="UP000078284">
    <property type="component" value="Chromosome 1"/>
</dbReference>
<protein>
    <submittedName>
        <fullName evidence="1">Uncharacterized protein</fullName>
    </submittedName>
</protein>
<reference evidence="2" key="1">
    <citation type="journal article" date="2016" name="Proc. Natl. Acad. Sci. U.S.A.">
        <title>Chromosome-level assembly of Arabidopsis thaliana Ler reveals the extent of translocation and inversion polymorphisms.</title>
        <authorList>
            <person name="Zapata L."/>
            <person name="Ding J."/>
            <person name="Willing E.M."/>
            <person name="Hartwig B."/>
            <person name="Bezdan D."/>
            <person name="Jiao W.B."/>
            <person name="Patel V."/>
            <person name="Velikkakam James G."/>
            <person name="Koornneef M."/>
            <person name="Ossowski S."/>
            <person name="Schneeberger K."/>
        </authorList>
    </citation>
    <scope>NUCLEOTIDE SEQUENCE [LARGE SCALE GENOMIC DNA]</scope>
    <source>
        <strain evidence="2">cv. Landsberg erecta</strain>
    </source>
</reference>
<dbReference type="EMBL" id="LUHQ01000001">
    <property type="protein sequence ID" value="OAP13152.1"/>
    <property type="molecule type" value="Genomic_DNA"/>
</dbReference>